<protein>
    <recommendedName>
        <fullName evidence="2">HTH cro/C1-type domain-containing protein</fullName>
    </recommendedName>
</protein>
<dbReference type="SUPFAM" id="SSF47413">
    <property type="entry name" value="lambda repressor-like DNA-binding domains"/>
    <property type="match status" value="1"/>
</dbReference>
<dbReference type="AlphaFoldDB" id="A0A6J4N1P4"/>
<accession>A0A6J4N1P4</accession>
<dbReference type="Pfam" id="PF01381">
    <property type="entry name" value="HTH_3"/>
    <property type="match status" value="1"/>
</dbReference>
<gene>
    <name evidence="3" type="ORF">AVDCRST_MAG06-311</name>
</gene>
<dbReference type="CDD" id="cd00093">
    <property type="entry name" value="HTH_XRE"/>
    <property type="match status" value="1"/>
</dbReference>
<dbReference type="PROSITE" id="PS50943">
    <property type="entry name" value="HTH_CROC1"/>
    <property type="match status" value="1"/>
</dbReference>
<dbReference type="GO" id="GO:0003677">
    <property type="term" value="F:DNA binding"/>
    <property type="evidence" value="ECO:0007669"/>
    <property type="project" value="InterPro"/>
</dbReference>
<dbReference type="EMBL" id="CADCUP010000025">
    <property type="protein sequence ID" value="CAA9374010.1"/>
    <property type="molecule type" value="Genomic_DNA"/>
</dbReference>
<dbReference type="InterPro" id="IPR010982">
    <property type="entry name" value="Lambda_DNA-bd_dom_sf"/>
</dbReference>
<evidence type="ECO:0000256" key="1">
    <source>
        <dbReference type="SAM" id="MobiDB-lite"/>
    </source>
</evidence>
<sequence>MGEVVAFPGQSTQQSADRPEPLWREQVGQALREARLAAELRLVDVAARAGVSPQYLSELERGLKDPSSEILAAISGALGLRTVEVASRAVTTQALGHRPGAYDGPVCLAG</sequence>
<proteinExistence type="predicted"/>
<reference evidence="3" key="1">
    <citation type="submission" date="2020-02" db="EMBL/GenBank/DDBJ databases">
        <authorList>
            <person name="Meier V. D."/>
        </authorList>
    </citation>
    <scope>NUCLEOTIDE SEQUENCE</scope>
    <source>
        <strain evidence="3">AVDCRST_MAG06</strain>
    </source>
</reference>
<organism evidence="3">
    <name type="scientific">uncultured Nocardioides sp</name>
    <dbReference type="NCBI Taxonomy" id="198441"/>
    <lineage>
        <taxon>Bacteria</taxon>
        <taxon>Bacillati</taxon>
        <taxon>Actinomycetota</taxon>
        <taxon>Actinomycetes</taxon>
        <taxon>Propionibacteriales</taxon>
        <taxon>Nocardioidaceae</taxon>
        <taxon>Nocardioides</taxon>
        <taxon>environmental samples</taxon>
    </lineage>
</organism>
<dbReference type="InterPro" id="IPR001387">
    <property type="entry name" value="Cro/C1-type_HTH"/>
</dbReference>
<evidence type="ECO:0000313" key="3">
    <source>
        <dbReference type="EMBL" id="CAA9374010.1"/>
    </source>
</evidence>
<feature type="region of interest" description="Disordered" evidence="1">
    <location>
        <begin position="1"/>
        <end position="20"/>
    </location>
</feature>
<dbReference type="RefSeq" id="WP_295656391.1">
    <property type="nucleotide sequence ID" value="NZ_CADCUP010000025.1"/>
</dbReference>
<evidence type="ECO:0000259" key="2">
    <source>
        <dbReference type="PROSITE" id="PS50943"/>
    </source>
</evidence>
<dbReference type="SMART" id="SM00530">
    <property type="entry name" value="HTH_XRE"/>
    <property type="match status" value="1"/>
</dbReference>
<dbReference type="Gene3D" id="1.10.260.40">
    <property type="entry name" value="lambda repressor-like DNA-binding domains"/>
    <property type="match status" value="1"/>
</dbReference>
<name>A0A6J4N1P4_9ACTN</name>
<feature type="domain" description="HTH cro/C1-type" evidence="2">
    <location>
        <begin position="31"/>
        <end position="85"/>
    </location>
</feature>